<name>A0A7S4JF65_9EUKA</name>
<dbReference type="SUPFAM" id="SSF53474">
    <property type="entry name" value="alpha/beta-Hydrolases"/>
    <property type="match status" value="1"/>
</dbReference>
<proteinExistence type="predicted"/>
<gene>
    <name evidence="2" type="ORF">CPOL0286_LOCUS16701</name>
</gene>
<accession>A0A7S4JF65</accession>
<evidence type="ECO:0000313" key="2">
    <source>
        <dbReference type="EMBL" id="CAE2261744.1"/>
    </source>
</evidence>
<dbReference type="EMBL" id="HBKO01036547">
    <property type="protein sequence ID" value="CAE2261744.1"/>
    <property type="molecule type" value="Transcribed_RNA"/>
</dbReference>
<dbReference type="InterPro" id="IPR029058">
    <property type="entry name" value="AB_hydrolase_fold"/>
</dbReference>
<evidence type="ECO:0000256" key="1">
    <source>
        <dbReference type="SAM" id="MobiDB-lite"/>
    </source>
</evidence>
<dbReference type="Gene3D" id="3.40.50.1820">
    <property type="entry name" value="alpha/beta hydrolase"/>
    <property type="match status" value="1"/>
</dbReference>
<feature type="region of interest" description="Disordered" evidence="1">
    <location>
        <begin position="255"/>
        <end position="289"/>
    </location>
</feature>
<feature type="compositionally biased region" description="Basic and acidic residues" evidence="1">
    <location>
        <begin position="255"/>
        <end position="266"/>
    </location>
</feature>
<organism evidence="2">
    <name type="scientific">Prymnesium polylepis</name>
    <dbReference type="NCBI Taxonomy" id="72548"/>
    <lineage>
        <taxon>Eukaryota</taxon>
        <taxon>Haptista</taxon>
        <taxon>Haptophyta</taxon>
        <taxon>Prymnesiophyceae</taxon>
        <taxon>Prymnesiales</taxon>
        <taxon>Prymnesiaceae</taxon>
        <taxon>Prymnesium</taxon>
    </lineage>
</organism>
<sequence>MYSIEALVEDVHELVVRLSLNGRDWGGAWTRPWVLLGKGMGAAVAVAYAVRHAGRVAGLMLWEYDPEWPKDRLNFYPYQAAHFARQEALGAFYNEKNNLNDDSKYMSIMFNNQAYHVDENEDAAGCKFKMDPYFFLGDFNAGIAWMLLREAAVKCRVMLLHSENSREWSYTRAGEIVESLQQGGAPSVGVSIVHRGTTLDKESKQSIEDFSKLFNSVAQHAIAFADAIDRDARSDLKAKGAVRYEKYTEQEMFDHWEKRQSDRQAAKEAASMMKQDDGPPIHFNPDDFD</sequence>
<dbReference type="AlphaFoldDB" id="A0A7S4JF65"/>
<protein>
    <submittedName>
        <fullName evidence="2">Uncharacterized protein</fullName>
    </submittedName>
</protein>
<reference evidence="2" key="1">
    <citation type="submission" date="2021-01" db="EMBL/GenBank/DDBJ databases">
        <authorList>
            <person name="Corre E."/>
            <person name="Pelletier E."/>
            <person name="Niang G."/>
            <person name="Scheremetjew M."/>
            <person name="Finn R."/>
            <person name="Kale V."/>
            <person name="Holt S."/>
            <person name="Cochrane G."/>
            <person name="Meng A."/>
            <person name="Brown T."/>
            <person name="Cohen L."/>
        </authorList>
    </citation>
    <scope>NUCLEOTIDE SEQUENCE</scope>
    <source>
        <strain evidence="2">UIO037</strain>
    </source>
</reference>